<gene>
    <name evidence="3" type="ORF">SVIM_LOCUS5452</name>
</gene>
<evidence type="ECO:0000256" key="1">
    <source>
        <dbReference type="SAM" id="MobiDB-lite"/>
    </source>
</evidence>
<protein>
    <submittedName>
        <fullName evidence="3">Uncharacterized protein</fullName>
    </submittedName>
</protein>
<dbReference type="AlphaFoldDB" id="A0A6N2JZ86"/>
<evidence type="ECO:0000256" key="2">
    <source>
        <dbReference type="SAM" id="Phobius"/>
    </source>
</evidence>
<evidence type="ECO:0000313" key="3">
    <source>
        <dbReference type="EMBL" id="VFU20434.1"/>
    </source>
</evidence>
<feature type="region of interest" description="Disordered" evidence="1">
    <location>
        <begin position="37"/>
        <end position="60"/>
    </location>
</feature>
<proteinExistence type="predicted"/>
<keyword evidence="2" id="KW-1133">Transmembrane helix</keyword>
<feature type="compositionally biased region" description="Basic and acidic residues" evidence="1">
    <location>
        <begin position="37"/>
        <end position="48"/>
    </location>
</feature>
<sequence>MKKSPVPPTTERSLVVFAISSAPAMFIAPFSRVELKTKEKPNQAEKKSFLSYSIPQMKDV</sequence>
<feature type="transmembrane region" description="Helical" evidence="2">
    <location>
        <begin position="12"/>
        <end position="30"/>
    </location>
</feature>
<name>A0A6N2JZ86_SALVM</name>
<accession>A0A6N2JZ86</accession>
<keyword evidence="2" id="KW-0472">Membrane</keyword>
<keyword evidence="2" id="KW-0812">Transmembrane</keyword>
<dbReference type="EMBL" id="CAADRP010000001">
    <property type="protein sequence ID" value="VFU20434.1"/>
    <property type="molecule type" value="Genomic_DNA"/>
</dbReference>
<organism evidence="3">
    <name type="scientific">Salix viminalis</name>
    <name type="common">Common osier</name>
    <name type="synonym">Basket willow</name>
    <dbReference type="NCBI Taxonomy" id="40686"/>
    <lineage>
        <taxon>Eukaryota</taxon>
        <taxon>Viridiplantae</taxon>
        <taxon>Streptophyta</taxon>
        <taxon>Embryophyta</taxon>
        <taxon>Tracheophyta</taxon>
        <taxon>Spermatophyta</taxon>
        <taxon>Magnoliopsida</taxon>
        <taxon>eudicotyledons</taxon>
        <taxon>Gunneridae</taxon>
        <taxon>Pentapetalae</taxon>
        <taxon>rosids</taxon>
        <taxon>fabids</taxon>
        <taxon>Malpighiales</taxon>
        <taxon>Salicaceae</taxon>
        <taxon>Saliceae</taxon>
        <taxon>Salix</taxon>
    </lineage>
</organism>
<reference evidence="3" key="1">
    <citation type="submission" date="2019-03" db="EMBL/GenBank/DDBJ databases">
        <authorList>
            <person name="Mank J."/>
            <person name="Almeida P."/>
        </authorList>
    </citation>
    <scope>NUCLEOTIDE SEQUENCE</scope>
    <source>
        <strain evidence="3">78183</strain>
    </source>
</reference>